<dbReference type="PRINTS" id="PR01397">
    <property type="entry name" value="DHBDHDRGNASE"/>
</dbReference>
<dbReference type="Gene3D" id="3.40.50.720">
    <property type="entry name" value="NAD(P)-binding Rossmann-like Domain"/>
    <property type="match status" value="1"/>
</dbReference>
<feature type="non-terminal residue" evidence="1">
    <location>
        <position position="1"/>
    </location>
</feature>
<dbReference type="InterPro" id="IPR052184">
    <property type="entry name" value="SDR_enzymes"/>
</dbReference>
<dbReference type="GO" id="GO:0008667">
    <property type="term" value="F:2,3-dihydro-2,3-dihydroxybenzoate dehydrogenase activity"/>
    <property type="evidence" value="ECO:0007669"/>
    <property type="project" value="InterPro"/>
</dbReference>
<proteinExistence type="predicted"/>
<protein>
    <recommendedName>
        <fullName evidence="2">Short-chain dehydrogenase/reductase SDR</fullName>
    </recommendedName>
</protein>
<evidence type="ECO:0008006" key="2">
    <source>
        <dbReference type="Google" id="ProtNLM"/>
    </source>
</evidence>
<dbReference type="InterPro" id="IPR036291">
    <property type="entry name" value="NAD(P)-bd_dom_sf"/>
</dbReference>
<dbReference type="PANTHER" id="PTHR45458:SF1">
    <property type="entry name" value="SHORT CHAIN DEHYDROGENASE"/>
    <property type="match status" value="1"/>
</dbReference>
<organism evidence="1">
    <name type="scientific">marine metagenome</name>
    <dbReference type="NCBI Taxonomy" id="408172"/>
    <lineage>
        <taxon>unclassified sequences</taxon>
        <taxon>metagenomes</taxon>
        <taxon>ecological metagenomes</taxon>
    </lineage>
</organism>
<evidence type="ECO:0000313" key="1">
    <source>
        <dbReference type="EMBL" id="SVA00922.1"/>
    </source>
</evidence>
<dbReference type="PANTHER" id="PTHR45458">
    <property type="entry name" value="SHORT-CHAIN DEHYDROGENASE/REDUCTASE SDR"/>
    <property type="match status" value="1"/>
</dbReference>
<sequence length="233" mass="25337">VLITGSNRGLGLEFSRQYAAAGWNVIATCRNPQTAKELQVLAGKYRQVVVEKMDVTSDRDVEILATKYKNQPIDVLLNNAGIYGTLEKQTLGAFDFEELKRVFDVNTIGSLRVSAAFLDNVAVSDQKKIISLGGGMGTPTIGGMFGGHYFMKMSKAAHLSAMGTLQADVDDKGIIITMISPGRVDTQLMRDSGWTGKSISAEKSAGLVISLIDRLEPEMKGRLVMYNGMILPW</sequence>
<dbReference type="InterPro" id="IPR003560">
    <property type="entry name" value="DHB_DH"/>
</dbReference>
<dbReference type="GO" id="GO:0016616">
    <property type="term" value="F:oxidoreductase activity, acting on the CH-OH group of donors, NAD or NADP as acceptor"/>
    <property type="evidence" value="ECO:0007669"/>
    <property type="project" value="TreeGrafter"/>
</dbReference>
<name>A0A381S9Z8_9ZZZZ</name>
<accession>A0A381S9Z8</accession>
<dbReference type="AlphaFoldDB" id="A0A381S9Z8"/>
<gene>
    <name evidence="1" type="ORF">METZ01_LOCUS53776</name>
</gene>
<reference evidence="1" key="1">
    <citation type="submission" date="2018-05" db="EMBL/GenBank/DDBJ databases">
        <authorList>
            <person name="Lanie J.A."/>
            <person name="Ng W.-L."/>
            <person name="Kazmierczak K.M."/>
            <person name="Andrzejewski T.M."/>
            <person name="Davidsen T.M."/>
            <person name="Wayne K.J."/>
            <person name="Tettelin H."/>
            <person name="Glass J.I."/>
            <person name="Rusch D."/>
            <person name="Podicherti R."/>
            <person name="Tsui H.-C.T."/>
            <person name="Winkler M.E."/>
        </authorList>
    </citation>
    <scope>NUCLEOTIDE SEQUENCE</scope>
</reference>
<dbReference type="EMBL" id="UINC01002851">
    <property type="protein sequence ID" value="SVA00922.1"/>
    <property type="molecule type" value="Genomic_DNA"/>
</dbReference>
<dbReference type="InterPro" id="IPR002347">
    <property type="entry name" value="SDR_fam"/>
</dbReference>
<dbReference type="SUPFAM" id="SSF51735">
    <property type="entry name" value="NAD(P)-binding Rossmann-fold domains"/>
    <property type="match status" value="1"/>
</dbReference>
<dbReference type="Pfam" id="PF00106">
    <property type="entry name" value="adh_short"/>
    <property type="match status" value="1"/>
</dbReference>
<dbReference type="GO" id="GO:0019290">
    <property type="term" value="P:siderophore biosynthetic process"/>
    <property type="evidence" value="ECO:0007669"/>
    <property type="project" value="InterPro"/>
</dbReference>